<evidence type="ECO:0000256" key="1">
    <source>
        <dbReference type="ARBA" id="ARBA00023002"/>
    </source>
</evidence>
<dbReference type="InterPro" id="IPR002225">
    <property type="entry name" value="3Beta_OHSteriod_DH/Estase"/>
</dbReference>
<dbReference type="InterPro" id="IPR050425">
    <property type="entry name" value="NAD(P)_dehydrat-like"/>
</dbReference>
<dbReference type="STRING" id="4955.A0A1G4MIF6"/>
<reference evidence="4 5" key="1">
    <citation type="submission" date="2016-03" db="EMBL/GenBank/DDBJ databases">
        <authorList>
            <person name="Devillers H."/>
        </authorList>
    </citation>
    <scope>NUCLEOTIDE SEQUENCE [LARGE SCALE GENOMIC DNA]</scope>
    <source>
        <strain evidence="4">CBS 6772</strain>
    </source>
</reference>
<dbReference type="InterPro" id="IPR036291">
    <property type="entry name" value="NAD(P)-bd_dom_sf"/>
</dbReference>
<dbReference type="PANTHER" id="PTHR10366:SF564">
    <property type="entry name" value="STEROL-4-ALPHA-CARBOXYLATE 3-DEHYDROGENASE, DECARBOXYLATING"/>
    <property type="match status" value="1"/>
</dbReference>
<dbReference type="PANTHER" id="PTHR10366">
    <property type="entry name" value="NAD DEPENDENT EPIMERASE/DEHYDRATASE"/>
    <property type="match status" value="1"/>
</dbReference>
<proteinExistence type="inferred from homology"/>
<dbReference type="OMA" id="CMERKLW"/>
<dbReference type="AlphaFoldDB" id="A0A1G4MIF6"/>
<dbReference type="EMBL" id="LT598486">
    <property type="protein sequence ID" value="SCW03532.1"/>
    <property type="molecule type" value="Genomic_DNA"/>
</dbReference>
<dbReference type="Pfam" id="PF01073">
    <property type="entry name" value="3Beta_HSD"/>
    <property type="match status" value="1"/>
</dbReference>
<dbReference type="Gene3D" id="3.40.50.720">
    <property type="entry name" value="NAD(P)-binding Rossmann-like Domain"/>
    <property type="match status" value="1"/>
</dbReference>
<dbReference type="Proteomes" id="UP000190831">
    <property type="component" value="Chromosome G"/>
</dbReference>
<keyword evidence="5" id="KW-1185">Reference proteome</keyword>
<gene>
    <name evidence="4" type="ORF">LAFE_0G12552G</name>
</gene>
<feature type="domain" description="3-beta hydroxysteroid dehydrogenase/isomerase" evidence="3">
    <location>
        <begin position="12"/>
        <end position="212"/>
    </location>
</feature>
<evidence type="ECO:0000313" key="5">
    <source>
        <dbReference type="Proteomes" id="UP000190831"/>
    </source>
</evidence>
<protein>
    <submittedName>
        <fullName evidence="4">LAFE_0G12552g1_1</fullName>
    </submittedName>
</protein>
<evidence type="ECO:0000259" key="3">
    <source>
        <dbReference type="Pfam" id="PF01073"/>
    </source>
</evidence>
<accession>A0A1G4MIF6</accession>
<dbReference type="OrthoDB" id="2735536at2759"/>
<organism evidence="4 5">
    <name type="scientific">Lachancea fermentati</name>
    <name type="common">Zygosaccharomyces fermentati</name>
    <dbReference type="NCBI Taxonomy" id="4955"/>
    <lineage>
        <taxon>Eukaryota</taxon>
        <taxon>Fungi</taxon>
        <taxon>Dikarya</taxon>
        <taxon>Ascomycota</taxon>
        <taxon>Saccharomycotina</taxon>
        <taxon>Saccharomycetes</taxon>
        <taxon>Saccharomycetales</taxon>
        <taxon>Saccharomycetaceae</taxon>
        <taxon>Lachancea</taxon>
    </lineage>
</organism>
<dbReference type="GO" id="GO:0016616">
    <property type="term" value="F:oxidoreductase activity, acting on the CH-OH group of donors, NAD or NADP as acceptor"/>
    <property type="evidence" value="ECO:0007669"/>
    <property type="project" value="InterPro"/>
</dbReference>
<comment type="similarity">
    <text evidence="2">Belongs to the NAD(P)-dependent epimerase/dehydratase family. Dihydroflavonol-4-reductase subfamily.</text>
</comment>
<keyword evidence="1" id="KW-0560">Oxidoreductase</keyword>
<name>A0A1G4MIF6_LACFM</name>
<dbReference type="GO" id="GO:0006694">
    <property type="term" value="P:steroid biosynthetic process"/>
    <property type="evidence" value="ECO:0007669"/>
    <property type="project" value="InterPro"/>
</dbReference>
<sequence length="369" mass="41459">MNSSLQADEKVLVTGASGFIALHILDVLLSERFHVIGTVRSKDKGEKIKKSFEELYPYAQLDFEIVPDVAAAHAFDGILKKYPDIKHILHTASPFSFGSGKSMEETYLIPATHGTRNILESTKNLGKNVKHVVITSSFASILNLDREGDSSFIHTEKTWNPITWDIAKANEITSYIASKKLAEELSWKFLEENKSDVNFTITTVTPPYVLGPQMFDWGLERSSLNTSAEIVNQALQSTPASKGPFDVPNGVACDVRDVALLHMLPLRNENLAGHRLFPISGTGLKQRDYEDAKFNLQRVLDVMNTKFPELRGKISPGDIKDNKPYLDKIYYYNNDETCQLTGVEFKPFDVTIYDSTKQILDYEKLQSKS</sequence>
<dbReference type="SUPFAM" id="SSF51735">
    <property type="entry name" value="NAD(P)-binding Rossmann-fold domains"/>
    <property type="match status" value="1"/>
</dbReference>
<evidence type="ECO:0000256" key="2">
    <source>
        <dbReference type="ARBA" id="ARBA00023445"/>
    </source>
</evidence>
<evidence type="ECO:0000313" key="4">
    <source>
        <dbReference type="EMBL" id="SCW03532.1"/>
    </source>
</evidence>